<name>A0A9X2HB49_9HYPH</name>
<gene>
    <name evidence="1" type="ORF">MJ956_08415</name>
</gene>
<dbReference type="AlphaFoldDB" id="A0A9X2HB49"/>
<sequence length="311" mass="33851">MKADADMAALTALFDHVHRSYARETCGRANGQSGITHDHLPFEWSVSLADGQVGAVRFIHDLAATQSVAQSGPALQDFMPLPTAFRELGRMVDGLDRRPAFQGNFTRWIGAGVGASGRQLKIYLNPWAYYETLSAATVGVLGATLTPATLTAAKALMDHFADAWPSMIGWNVDDGGEAHAKIYFRVPQTSVEAIAAFLHARESAAMGFLRQAVDAKWRGEAHFYIDAGNLPGPPSWKVNLNVVSADRCWLRPEFSTVLATLPQIETTLAVTASDFPRGSHEVTYVASNGRKHDIYFKPKSADGDRVQSNHP</sequence>
<organism evidence="1 2">
    <name type="scientific">Aurantimonas marianensis</name>
    <dbReference type="NCBI Taxonomy" id="2920428"/>
    <lineage>
        <taxon>Bacteria</taxon>
        <taxon>Pseudomonadati</taxon>
        <taxon>Pseudomonadota</taxon>
        <taxon>Alphaproteobacteria</taxon>
        <taxon>Hyphomicrobiales</taxon>
        <taxon>Aurantimonadaceae</taxon>
        <taxon>Aurantimonas</taxon>
    </lineage>
</organism>
<dbReference type="RefSeq" id="WP_253964032.1">
    <property type="nucleotide sequence ID" value="NZ_JALHBS010000046.1"/>
</dbReference>
<proteinExistence type="predicted"/>
<comment type="caution">
    <text evidence="1">The sequence shown here is derived from an EMBL/GenBank/DDBJ whole genome shotgun (WGS) entry which is preliminary data.</text>
</comment>
<keyword evidence="2" id="KW-1185">Reference proteome</keyword>
<reference evidence="1" key="1">
    <citation type="submission" date="2022-03" db="EMBL/GenBank/DDBJ databases">
        <title>Aurantimonas Liuensis sp. Nov., isolated from the hadal seawater of the Mariana Trench.</title>
        <authorList>
            <person name="Liu R."/>
        </authorList>
    </citation>
    <scope>NUCLEOTIDE SEQUENCE</scope>
    <source>
        <strain evidence="1">LRZ36</strain>
    </source>
</reference>
<evidence type="ECO:0000313" key="2">
    <source>
        <dbReference type="Proteomes" id="UP001155220"/>
    </source>
</evidence>
<evidence type="ECO:0000313" key="1">
    <source>
        <dbReference type="EMBL" id="MCP3055172.1"/>
    </source>
</evidence>
<accession>A0A9X2HB49</accession>
<protein>
    <submittedName>
        <fullName evidence="1">Uncharacterized protein</fullName>
    </submittedName>
</protein>
<dbReference type="EMBL" id="JALHBS010000046">
    <property type="protein sequence ID" value="MCP3055172.1"/>
    <property type="molecule type" value="Genomic_DNA"/>
</dbReference>
<dbReference type="Proteomes" id="UP001155220">
    <property type="component" value="Unassembled WGS sequence"/>
</dbReference>